<dbReference type="RefSeq" id="XP_030855966.1">
    <property type="nucleotide sequence ID" value="XM_031000106.1"/>
</dbReference>
<dbReference type="Gene3D" id="3.40.50.2000">
    <property type="entry name" value="Glycogen Phosphorylase B"/>
    <property type="match status" value="1"/>
</dbReference>
<dbReference type="InterPro" id="IPR050271">
    <property type="entry name" value="UDP-glycosyltransferase"/>
</dbReference>
<keyword evidence="3" id="KW-0808">Transferase</keyword>
<keyword evidence="7" id="KW-1185">Reference proteome</keyword>
<evidence type="ECO:0000256" key="4">
    <source>
        <dbReference type="SAM" id="MobiDB-lite"/>
    </source>
</evidence>
<evidence type="ECO:0000256" key="1">
    <source>
        <dbReference type="ARBA" id="ARBA00009995"/>
    </source>
</evidence>
<evidence type="ECO:0000313" key="6">
    <source>
        <dbReference type="EnsemblMetazoa" id="XP_030855966"/>
    </source>
</evidence>
<reference evidence="6" key="2">
    <citation type="submission" date="2021-01" db="UniProtKB">
        <authorList>
            <consortium name="EnsemblMetazoa"/>
        </authorList>
    </citation>
    <scope>IDENTIFICATION</scope>
</reference>
<dbReference type="PANTHER" id="PTHR48043">
    <property type="entry name" value="EG:EG0003.4 PROTEIN-RELATED"/>
    <property type="match status" value="1"/>
</dbReference>
<reference evidence="7" key="1">
    <citation type="submission" date="2015-02" db="EMBL/GenBank/DDBJ databases">
        <title>Genome sequencing for Strongylocentrotus purpuratus.</title>
        <authorList>
            <person name="Murali S."/>
            <person name="Liu Y."/>
            <person name="Vee V."/>
            <person name="English A."/>
            <person name="Wang M."/>
            <person name="Skinner E."/>
            <person name="Han Y."/>
            <person name="Muzny D.M."/>
            <person name="Worley K.C."/>
            <person name="Gibbs R.A."/>
        </authorList>
    </citation>
    <scope>NUCLEOTIDE SEQUENCE</scope>
</reference>
<dbReference type="FunFam" id="3.40.50.2000:FF:000294">
    <property type="entry name" value="Uncharacterized protein"/>
    <property type="match status" value="1"/>
</dbReference>
<dbReference type="Pfam" id="PF00201">
    <property type="entry name" value="UDPGT"/>
    <property type="match status" value="1"/>
</dbReference>
<dbReference type="AlphaFoldDB" id="A0A7M7T5S1"/>
<feature type="region of interest" description="Disordered" evidence="4">
    <location>
        <begin position="292"/>
        <end position="326"/>
    </location>
</feature>
<feature type="signal peptide" evidence="5">
    <location>
        <begin position="1"/>
        <end position="18"/>
    </location>
</feature>
<feature type="compositionally biased region" description="Basic and acidic residues" evidence="4">
    <location>
        <begin position="304"/>
        <end position="326"/>
    </location>
</feature>
<accession>A0A7M7T5S1</accession>
<dbReference type="GO" id="GO:0008194">
    <property type="term" value="F:UDP-glycosyltransferase activity"/>
    <property type="evidence" value="ECO:0000318"/>
    <property type="project" value="GO_Central"/>
</dbReference>
<dbReference type="InParanoid" id="A0A7M7T5S1"/>
<dbReference type="KEGG" id="spu:100892045"/>
<evidence type="ECO:0000256" key="2">
    <source>
        <dbReference type="ARBA" id="ARBA00022676"/>
    </source>
</evidence>
<keyword evidence="2" id="KW-0328">Glycosyltransferase</keyword>
<dbReference type="Proteomes" id="UP000007110">
    <property type="component" value="Unassembled WGS sequence"/>
</dbReference>
<protein>
    <recommendedName>
        <fullName evidence="8">Glucuronosyltransferase</fullName>
    </recommendedName>
</protein>
<dbReference type="EnsemblMetazoa" id="XM_031000106">
    <property type="protein sequence ID" value="XP_030855966"/>
    <property type="gene ID" value="LOC100892045"/>
</dbReference>
<organism evidence="6 7">
    <name type="scientific">Strongylocentrotus purpuratus</name>
    <name type="common">Purple sea urchin</name>
    <dbReference type="NCBI Taxonomy" id="7668"/>
    <lineage>
        <taxon>Eukaryota</taxon>
        <taxon>Metazoa</taxon>
        <taxon>Echinodermata</taxon>
        <taxon>Eleutherozoa</taxon>
        <taxon>Echinozoa</taxon>
        <taxon>Echinoidea</taxon>
        <taxon>Euechinoidea</taxon>
        <taxon>Echinacea</taxon>
        <taxon>Camarodonta</taxon>
        <taxon>Echinidea</taxon>
        <taxon>Strongylocentrotidae</taxon>
        <taxon>Strongylocentrotus</taxon>
    </lineage>
</organism>
<evidence type="ECO:0000256" key="3">
    <source>
        <dbReference type="ARBA" id="ARBA00022679"/>
    </source>
</evidence>
<dbReference type="OrthoDB" id="5835829at2759"/>
<dbReference type="PANTHER" id="PTHR48043:SF145">
    <property type="entry name" value="FI06409P-RELATED"/>
    <property type="match status" value="1"/>
</dbReference>
<dbReference type="SUPFAM" id="SSF53756">
    <property type="entry name" value="UDP-Glycosyltransferase/glycogen phosphorylase"/>
    <property type="match status" value="1"/>
</dbReference>
<sequence length="326" mass="36680">MASLVYIFLLIVGSYTNSCNVEAANIFVSSVYGEGSHFLAASAIGQRLIARGHNVTFLISSAYYEHRAKNPKFSNFSYEVFKHPIPDHEVREMFKTLNSLAFVDQDKQFMEMMKLVSKRMADDCELLLSDKQFESRLEGFDAIMLDIAWPCGLLIREILRRNENSVAMIAFTPTPPWSGFLSASGSSFNYAYQTEMTTGLPNNMTFAQRLYNLCYSTFVAALAEFFFYAPYSEIGKRLGFPDIHFVHSYSDFDLHLTNVDFASEFIYPLAPNVFPVGGLTVAAPALLGKVHGPELSQQPTNSRGKYDAYNRSHDGTRTTHEGNTKM</sequence>
<dbReference type="InterPro" id="IPR002213">
    <property type="entry name" value="UDP_glucos_trans"/>
</dbReference>
<keyword evidence="5" id="KW-0732">Signal</keyword>
<name>A0A7M7T5S1_STRPU</name>
<proteinExistence type="inferred from homology"/>
<comment type="similarity">
    <text evidence="1">Belongs to the UDP-glycosyltransferase family.</text>
</comment>
<evidence type="ECO:0008006" key="8">
    <source>
        <dbReference type="Google" id="ProtNLM"/>
    </source>
</evidence>
<evidence type="ECO:0000313" key="7">
    <source>
        <dbReference type="Proteomes" id="UP000007110"/>
    </source>
</evidence>
<dbReference type="GeneID" id="100892045"/>
<evidence type="ECO:0000256" key="5">
    <source>
        <dbReference type="SAM" id="SignalP"/>
    </source>
</evidence>
<feature type="chain" id="PRO_5029724108" description="Glucuronosyltransferase" evidence="5">
    <location>
        <begin position="19"/>
        <end position="326"/>
    </location>
</feature>